<accession>A0ABX8J8Z9</accession>
<evidence type="ECO:0000313" key="1">
    <source>
        <dbReference type="EMBL" id="QWV93192.1"/>
    </source>
</evidence>
<dbReference type="Proteomes" id="UP000683557">
    <property type="component" value="Chromosome"/>
</dbReference>
<evidence type="ECO:0000313" key="2">
    <source>
        <dbReference type="Proteomes" id="UP000683557"/>
    </source>
</evidence>
<evidence type="ECO:0008006" key="3">
    <source>
        <dbReference type="Google" id="ProtNLM"/>
    </source>
</evidence>
<gene>
    <name evidence="1" type="ORF">KP004_18800</name>
</gene>
<proteinExistence type="predicted"/>
<keyword evidence="2" id="KW-1185">Reference proteome</keyword>
<dbReference type="EMBL" id="CP076723">
    <property type="protein sequence ID" value="QWV93192.1"/>
    <property type="molecule type" value="Genomic_DNA"/>
</dbReference>
<protein>
    <recommendedName>
        <fullName evidence="3">Peptidase C39-like domain-containing protein</fullName>
    </recommendedName>
</protein>
<dbReference type="RefSeq" id="WP_216799932.1">
    <property type="nucleotide sequence ID" value="NZ_CP076723.1"/>
</dbReference>
<name>A0ABX8J8Z9_9BACT</name>
<sequence length="165" mass="18469">MSEKDDCQRCHGLKARCDEAFAKHPNSCSHAVWHVIKGYLPTQPYMTANALVTTLFTDPRWQEVRVFEVGKLANEGVLVVGGMIENNHGHVIVVYPGPPKSSGGYHYADRKTGKMEEARSLGVYPLAMSTSMGTWPGARSKGDKTVMDPWPNKFDRVRFWKYVGP</sequence>
<organism evidence="1 2">
    <name type="scientific">Geomonas oryzisoli</name>
    <dbReference type="NCBI Taxonomy" id="2847992"/>
    <lineage>
        <taxon>Bacteria</taxon>
        <taxon>Pseudomonadati</taxon>
        <taxon>Thermodesulfobacteriota</taxon>
        <taxon>Desulfuromonadia</taxon>
        <taxon>Geobacterales</taxon>
        <taxon>Geobacteraceae</taxon>
        <taxon>Geomonas</taxon>
    </lineage>
</organism>
<reference evidence="1 2" key="1">
    <citation type="submission" date="2021-06" db="EMBL/GenBank/DDBJ databases">
        <title>Gemonas diversity in paddy soil.</title>
        <authorList>
            <person name="Liu G."/>
        </authorList>
    </citation>
    <scope>NUCLEOTIDE SEQUENCE [LARGE SCALE GENOMIC DNA]</scope>
    <source>
        <strain evidence="1 2">RG10</strain>
    </source>
</reference>